<keyword evidence="4" id="KW-0238">DNA-binding</keyword>
<dbReference type="SUPFAM" id="SSF50978">
    <property type="entry name" value="WD40 repeat-like"/>
    <property type="match status" value="1"/>
</dbReference>
<dbReference type="PANTHER" id="PTHR19918">
    <property type="entry name" value="CELL DIVISION CYCLE 20 CDC20 FIZZY -RELATED"/>
    <property type="match status" value="1"/>
</dbReference>
<dbReference type="PROSITE" id="PS50294">
    <property type="entry name" value="WD_REPEATS_REGION"/>
    <property type="match status" value="1"/>
</dbReference>
<sequence>MTKRGLKSRPSSPSYGGGSARNLELVGKSSEDVRSSTRLRLKPLRKPKSSHKQKRKKATKVYEKMPKKPPTAFFFFLEDFRKLYQEENPEVKSMREEKVKYYDIATEKREEFHRAMTEYTKRVLHQMAFRTVKSSGKAPPLSSSVTSLRGLERLNCNFCYALLGSNSVRVVTDTHMFRLFGFVLHSKAIAWSPYVNDLASGDWTPDRCIATLTCHAYRVMYVAVSPDGQTIVTRAGDETLRFWNVFPSMKTQEVDQRSRFDRTASAFSSAPLDTPTADHQLKRRELVYLFRVVYLRMEIIGVCGGQKHYKLEIAYLNKVRCLSLESGAEGDFNALGFLQVPGFDDIFNGDDDTYRIRKLGLMWISLSSPTATTF</sequence>
<dbReference type="GO" id="GO:0010997">
    <property type="term" value="F:anaphase-promoting complex binding"/>
    <property type="evidence" value="ECO:0007669"/>
    <property type="project" value="InterPro"/>
</dbReference>
<dbReference type="InterPro" id="IPR001680">
    <property type="entry name" value="WD40_rpt"/>
</dbReference>
<proteinExistence type="predicted"/>
<evidence type="ECO:0000313" key="7">
    <source>
        <dbReference type="EMBL" id="KAF2569308.1"/>
    </source>
</evidence>
<feature type="compositionally biased region" description="Basic residues" evidence="5">
    <location>
        <begin position="37"/>
        <end position="59"/>
    </location>
</feature>
<dbReference type="GO" id="GO:0031145">
    <property type="term" value="P:anaphase-promoting complex-dependent catabolic process"/>
    <property type="evidence" value="ECO:0007669"/>
    <property type="project" value="TreeGrafter"/>
</dbReference>
<dbReference type="GO" id="GO:1990757">
    <property type="term" value="F:ubiquitin ligase activator activity"/>
    <property type="evidence" value="ECO:0007669"/>
    <property type="project" value="TreeGrafter"/>
</dbReference>
<dbReference type="SMART" id="SM00320">
    <property type="entry name" value="WD40"/>
    <property type="match status" value="1"/>
</dbReference>
<keyword evidence="1 3" id="KW-0853">WD repeat</keyword>
<dbReference type="SUPFAM" id="SSF47095">
    <property type="entry name" value="HMG-box"/>
    <property type="match status" value="1"/>
</dbReference>
<dbReference type="GO" id="GO:0005680">
    <property type="term" value="C:anaphase-promoting complex"/>
    <property type="evidence" value="ECO:0007669"/>
    <property type="project" value="TreeGrafter"/>
</dbReference>
<comment type="caution">
    <text evidence="7">The sequence shown here is derived from an EMBL/GenBank/DDBJ whole genome shotgun (WGS) entry which is preliminary data.</text>
</comment>
<feature type="region of interest" description="Disordered" evidence="5">
    <location>
        <begin position="1"/>
        <end position="61"/>
    </location>
</feature>
<dbReference type="Gene3D" id="1.10.30.10">
    <property type="entry name" value="High mobility group box domain"/>
    <property type="match status" value="1"/>
</dbReference>
<dbReference type="EMBL" id="QGKW02001911">
    <property type="protein sequence ID" value="KAF2569308.1"/>
    <property type="molecule type" value="Genomic_DNA"/>
</dbReference>
<dbReference type="InterPro" id="IPR033010">
    <property type="entry name" value="Cdc20/Fizzy"/>
</dbReference>
<reference evidence="7" key="1">
    <citation type="submission" date="2019-12" db="EMBL/GenBank/DDBJ databases">
        <title>Genome sequencing and annotation of Brassica cretica.</title>
        <authorList>
            <person name="Studholme D.J."/>
            <person name="Sarris P.F."/>
        </authorList>
    </citation>
    <scope>NUCLEOTIDE SEQUENCE</scope>
    <source>
        <strain evidence="7">PFS-001/15</strain>
        <tissue evidence="7">Leaf</tissue>
    </source>
</reference>
<protein>
    <recommendedName>
        <fullName evidence="6">HMG box domain-containing protein</fullName>
    </recommendedName>
</protein>
<dbReference type="InterPro" id="IPR009071">
    <property type="entry name" value="HMG_box_dom"/>
</dbReference>
<dbReference type="AlphaFoldDB" id="A0A8S9IHJ5"/>
<evidence type="ECO:0000256" key="2">
    <source>
        <dbReference type="ARBA" id="ARBA00022737"/>
    </source>
</evidence>
<organism evidence="7 8">
    <name type="scientific">Brassica cretica</name>
    <name type="common">Mustard</name>
    <dbReference type="NCBI Taxonomy" id="69181"/>
    <lineage>
        <taxon>Eukaryota</taxon>
        <taxon>Viridiplantae</taxon>
        <taxon>Streptophyta</taxon>
        <taxon>Embryophyta</taxon>
        <taxon>Tracheophyta</taxon>
        <taxon>Spermatophyta</taxon>
        <taxon>Magnoliopsida</taxon>
        <taxon>eudicotyledons</taxon>
        <taxon>Gunneridae</taxon>
        <taxon>Pentapetalae</taxon>
        <taxon>rosids</taxon>
        <taxon>malvids</taxon>
        <taxon>Brassicales</taxon>
        <taxon>Brassicaceae</taxon>
        <taxon>Brassiceae</taxon>
        <taxon>Brassica</taxon>
    </lineage>
</organism>
<evidence type="ECO:0000256" key="5">
    <source>
        <dbReference type="SAM" id="MobiDB-lite"/>
    </source>
</evidence>
<dbReference type="PANTHER" id="PTHR19918:SF61">
    <property type="entry name" value="PROTEIN FIZZY-RELATED 2"/>
    <property type="match status" value="1"/>
</dbReference>
<dbReference type="PROSITE" id="PS50082">
    <property type="entry name" value="WD_REPEATS_2"/>
    <property type="match status" value="1"/>
</dbReference>
<gene>
    <name evidence="7" type="ORF">F2Q68_00027927</name>
</gene>
<feature type="DNA-binding region" description="HMG box" evidence="4">
    <location>
        <begin position="66"/>
        <end position="120"/>
    </location>
</feature>
<evidence type="ECO:0000256" key="4">
    <source>
        <dbReference type="PROSITE-ProRule" id="PRU00267"/>
    </source>
</evidence>
<dbReference type="GO" id="GO:0003677">
    <property type="term" value="F:DNA binding"/>
    <property type="evidence" value="ECO:0007669"/>
    <property type="project" value="UniProtKB-UniRule"/>
</dbReference>
<dbReference type="PROSITE" id="PS50118">
    <property type="entry name" value="HMG_BOX_2"/>
    <property type="match status" value="1"/>
</dbReference>
<accession>A0A8S9IHJ5</accession>
<name>A0A8S9IHJ5_BRACR</name>
<dbReference type="InterPro" id="IPR036322">
    <property type="entry name" value="WD40_repeat_dom_sf"/>
</dbReference>
<dbReference type="InterPro" id="IPR015943">
    <property type="entry name" value="WD40/YVTN_repeat-like_dom_sf"/>
</dbReference>
<feature type="repeat" description="WD" evidence="3">
    <location>
        <begin position="212"/>
        <end position="245"/>
    </location>
</feature>
<dbReference type="Pfam" id="PF00400">
    <property type="entry name" value="WD40"/>
    <property type="match status" value="1"/>
</dbReference>
<keyword evidence="4" id="KW-0539">Nucleus</keyword>
<dbReference type="Proteomes" id="UP000712281">
    <property type="component" value="Unassembled WGS sequence"/>
</dbReference>
<evidence type="ECO:0000256" key="3">
    <source>
        <dbReference type="PROSITE-ProRule" id="PRU00221"/>
    </source>
</evidence>
<dbReference type="GO" id="GO:1905786">
    <property type="term" value="P:positive regulation of anaphase-promoting complex-dependent catabolic process"/>
    <property type="evidence" value="ECO:0007669"/>
    <property type="project" value="TreeGrafter"/>
</dbReference>
<evidence type="ECO:0000313" key="8">
    <source>
        <dbReference type="Proteomes" id="UP000712281"/>
    </source>
</evidence>
<feature type="domain" description="HMG box" evidence="6">
    <location>
        <begin position="66"/>
        <end position="120"/>
    </location>
</feature>
<evidence type="ECO:0000259" key="6">
    <source>
        <dbReference type="PROSITE" id="PS50118"/>
    </source>
</evidence>
<evidence type="ECO:0000256" key="1">
    <source>
        <dbReference type="ARBA" id="ARBA00022574"/>
    </source>
</evidence>
<keyword evidence="2" id="KW-0677">Repeat</keyword>
<dbReference type="InterPro" id="IPR036910">
    <property type="entry name" value="HMG_box_dom_sf"/>
</dbReference>
<dbReference type="Gene3D" id="2.130.10.10">
    <property type="entry name" value="YVTN repeat-like/Quinoprotein amine dehydrogenase"/>
    <property type="match status" value="1"/>
</dbReference>